<accession>A0A846MUK9</accession>
<sequence>MPAFSSTADAENPAPAWTVGLATFALWILFLQFTDEWPFHGFYLQTGLMLVAVMLISRLPGSAAALRPFLVFISVLVCLGTIQWVIMKGGVFSPPGLLVDGLTLPQLFIQVPVKYALFAISLLGMSHLYENMVGGRVSALLLHKRDALPPQPNTLPR</sequence>
<dbReference type="Proteomes" id="UP000570514">
    <property type="component" value="Unassembled WGS sequence"/>
</dbReference>
<feature type="transmembrane region" description="Helical" evidence="1">
    <location>
        <begin position="12"/>
        <end position="33"/>
    </location>
</feature>
<evidence type="ECO:0000313" key="2">
    <source>
        <dbReference type="EMBL" id="NIK86919.1"/>
    </source>
</evidence>
<evidence type="ECO:0000256" key="1">
    <source>
        <dbReference type="SAM" id="Phobius"/>
    </source>
</evidence>
<name>A0A846MUK9_9PROT</name>
<dbReference type="EMBL" id="JAASRM010000001">
    <property type="protein sequence ID" value="NIK86919.1"/>
    <property type="molecule type" value="Genomic_DNA"/>
</dbReference>
<dbReference type="AlphaFoldDB" id="A0A846MUK9"/>
<feature type="transmembrane region" description="Helical" evidence="1">
    <location>
        <begin position="69"/>
        <end position="87"/>
    </location>
</feature>
<gene>
    <name evidence="2" type="ORF">FHS83_000237</name>
</gene>
<keyword evidence="1" id="KW-1133">Transmembrane helix</keyword>
<organism evidence="2 3">
    <name type="scientific">Rhizomicrobium palustre</name>
    <dbReference type="NCBI Taxonomy" id="189966"/>
    <lineage>
        <taxon>Bacteria</taxon>
        <taxon>Pseudomonadati</taxon>
        <taxon>Pseudomonadota</taxon>
        <taxon>Alphaproteobacteria</taxon>
        <taxon>Micropepsales</taxon>
        <taxon>Micropepsaceae</taxon>
        <taxon>Rhizomicrobium</taxon>
    </lineage>
</organism>
<keyword evidence="3" id="KW-1185">Reference proteome</keyword>
<feature type="transmembrane region" description="Helical" evidence="1">
    <location>
        <begin position="107"/>
        <end position="129"/>
    </location>
</feature>
<keyword evidence="1" id="KW-0472">Membrane</keyword>
<feature type="transmembrane region" description="Helical" evidence="1">
    <location>
        <begin position="39"/>
        <end position="57"/>
    </location>
</feature>
<evidence type="ECO:0000313" key="3">
    <source>
        <dbReference type="Proteomes" id="UP000570514"/>
    </source>
</evidence>
<comment type="caution">
    <text evidence="2">The sequence shown here is derived from an EMBL/GenBank/DDBJ whole genome shotgun (WGS) entry which is preliminary data.</text>
</comment>
<proteinExistence type="predicted"/>
<reference evidence="2 3" key="1">
    <citation type="submission" date="2020-03" db="EMBL/GenBank/DDBJ databases">
        <title>Genomic Encyclopedia of Type Strains, Phase IV (KMG-IV): sequencing the most valuable type-strain genomes for metagenomic binning, comparative biology and taxonomic classification.</title>
        <authorList>
            <person name="Goeker M."/>
        </authorList>
    </citation>
    <scope>NUCLEOTIDE SEQUENCE [LARGE SCALE GENOMIC DNA]</scope>
    <source>
        <strain evidence="2 3">DSM 19867</strain>
    </source>
</reference>
<keyword evidence="1" id="KW-0812">Transmembrane</keyword>
<protein>
    <submittedName>
        <fullName evidence="2">Uncharacterized protein</fullName>
    </submittedName>
</protein>
<dbReference type="RefSeq" id="WP_167080045.1">
    <property type="nucleotide sequence ID" value="NZ_BAAADC010000001.1"/>
</dbReference>